<proteinExistence type="predicted"/>
<dbReference type="EMBL" id="MW048531">
    <property type="protein sequence ID" value="QOW96953.1"/>
    <property type="molecule type" value="Genomic_DNA"/>
</dbReference>
<evidence type="ECO:0000313" key="1">
    <source>
        <dbReference type="EMBL" id="QOW96953.1"/>
    </source>
</evidence>
<name>A0A7S6YKZ4_SERMA</name>
<sequence>MNIESRNLRDEASQVYLEQVLVFDEMERLRLARQVLCGIFAVSVGVFAAHA</sequence>
<protein>
    <submittedName>
        <fullName evidence="1">Orf73</fullName>
    </submittedName>
</protein>
<reference evidence="1" key="1">
    <citation type="submission" date="2020-09" db="EMBL/GenBank/DDBJ databases">
        <authorList>
            <person name="Eze J.U."/>
            <person name="Rahube T.O."/>
        </authorList>
    </citation>
    <scope>NUCLEOTIDE SEQUENCE</scope>
    <source>
        <strain evidence="1">DM6</strain>
    </source>
</reference>
<accession>A0A7S6YKZ4</accession>
<organism evidence="1">
    <name type="scientific">Serratia marcescens</name>
    <dbReference type="NCBI Taxonomy" id="615"/>
    <lineage>
        <taxon>Bacteria</taxon>
        <taxon>Pseudomonadati</taxon>
        <taxon>Pseudomonadota</taxon>
        <taxon>Gammaproteobacteria</taxon>
        <taxon>Enterobacterales</taxon>
        <taxon>Yersiniaceae</taxon>
        <taxon>Serratia</taxon>
    </lineage>
</organism>
<dbReference type="AlphaFoldDB" id="A0A7S6YKZ4"/>